<sequence>MGSCMCFPVRFRRNDSCFLWRWRRRREMTTRVCLVVEVLTRVPRRVWVFRCSLGGLSSLGLGFILFLCLLVFSVGLSLVQWAFCLGLLFGLCPLIILSQMAKKSVVRCLQTQTFA</sequence>
<protein>
    <recommendedName>
        <fullName evidence="4">Transmembrane protein</fullName>
    </recommendedName>
</protein>
<dbReference type="AlphaFoldDB" id="A0A397ZAJ9"/>
<evidence type="ECO:0000313" key="3">
    <source>
        <dbReference type="Proteomes" id="UP000264353"/>
    </source>
</evidence>
<feature type="transmembrane region" description="Helical" evidence="1">
    <location>
        <begin position="78"/>
        <end position="97"/>
    </location>
</feature>
<accession>A0A397ZAJ9</accession>
<evidence type="ECO:0000256" key="1">
    <source>
        <dbReference type="SAM" id="Phobius"/>
    </source>
</evidence>
<evidence type="ECO:0008006" key="4">
    <source>
        <dbReference type="Google" id="ProtNLM"/>
    </source>
</evidence>
<feature type="transmembrane region" description="Helical" evidence="1">
    <location>
        <begin position="47"/>
        <end position="72"/>
    </location>
</feature>
<name>A0A397ZAJ9_BRACM</name>
<dbReference type="Proteomes" id="UP000264353">
    <property type="component" value="Chromosome A6"/>
</dbReference>
<keyword evidence="1" id="KW-0472">Membrane</keyword>
<evidence type="ECO:0000313" key="2">
    <source>
        <dbReference type="EMBL" id="RID60400.1"/>
    </source>
</evidence>
<proteinExistence type="predicted"/>
<keyword evidence="1" id="KW-1133">Transmembrane helix</keyword>
<gene>
    <name evidence="2" type="ORF">BRARA_F03558</name>
</gene>
<dbReference type="EMBL" id="CM010633">
    <property type="protein sequence ID" value="RID60400.1"/>
    <property type="molecule type" value="Genomic_DNA"/>
</dbReference>
<reference evidence="2 3" key="1">
    <citation type="submission" date="2018-06" db="EMBL/GenBank/DDBJ databases">
        <title>WGS assembly of Brassica rapa FPsc.</title>
        <authorList>
            <person name="Bowman J."/>
            <person name="Kohchi T."/>
            <person name="Yamato K."/>
            <person name="Jenkins J."/>
            <person name="Shu S."/>
            <person name="Ishizaki K."/>
            <person name="Yamaoka S."/>
            <person name="Nishihama R."/>
            <person name="Nakamura Y."/>
            <person name="Berger F."/>
            <person name="Adam C."/>
            <person name="Aki S."/>
            <person name="Althoff F."/>
            <person name="Araki T."/>
            <person name="Arteaga-Vazquez M."/>
            <person name="Balasubrmanian S."/>
            <person name="Bauer D."/>
            <person name="Boehm C."/>
            <person name="Briginshaw L."/>
            <person name="Caballero-Perez J."/>
            <person name="Catarino B."/>
            <person name="Chen F."/>
            <person name="Chiyoda S."/>
            <person name="Chovatia M."/>
            <person name="Davies K."/>
            <person name="Delmans M."/>
            <person name="Demura T."/>
            <person name="Dierschke T."/>
            <person name="Dolan L."/>
            <person name="Dorantes-Acosta A."/>
            <person name="Eklund D."/>
            <person name="Florent S."/>
            <person name="Flores-Sandoval E."/>
            <person name="Fujiyama A."/>
            <person name="Fukuzawa H."/>
            <person name="Galik B."/>
            <person name="Grimanelli D."/>
            <person name="Grimwood J."/>
            <person name="Grossniklaus U."/>
            <person name="Hamada T."/>
            <person name="Haseloff J."/>
            <person name="Hetherington A."/>
            <person name="Higo A."/>
            <person name="Hirakawa Y."/>
            <person name="Hundley H."/>
            <person name="Ikeda Y."/>
            <person name="Inoue K."/>
            <person name="Inoue S."/>
            <person name="Ishida S."/>
            <person name="Jia Q."/>
            <person name="Kakita M."/>
            <person name="Kanazawa T."/>
            <person name="Kawai Y."/>
            <person name="Kawashima T."/>
            <person name="Kennedy M."/>
            <person name="Kinose K."/>
            <person name="Kinoshita T."/>
            <person name="Kohara Y."/>
            <person name="Koide E."/>
            <person name="Komatsu K."/>
            <person name="Kopischke S."/>
            <person name="Kubo M."/>
            <person name="Kyozuka J."/>
            <person name="Lagercrantz U."/>
            <person name="Lin S."/>
            <person name="Lindquist E."/>
            <person name="Lipzen A."/>
            <person name="Lu C."/>
            <person name="Luna E."/>
            <person name="Martienssen R."/>
            <person name="Minamino N."/>
            <person name="Mizutani M."/>
            <person name="Mizutani M."/>
            <person name="Mochizuki N."/>
            <person name="Monte I."/>
            <person name="Mosher R."/>
            <person name="Nagasaki H."/>
            <person name="Nakagami H."/>
            <person name="Naramoto S."/>
            <person name="Nishitani K."/>
            <person name="Ohtani M."/>
            <person name="Okamoto T."/>
            <person name="Okumura M."/>
            <person name="Phillips J."/>
            <person name="Pollak B."/>
            <person name="Reinders A."/>
            <person name="Roevekamp M."/>
            <person name="Sano R."/>
            <person name="Sawa S."/>
            <person name="Schmid M."/>
            <person name="Shirakawa M."/>
            <person name="Solano R."/>
            <person name="Spunde A."/>
            <person name="Suetsugu N."/>
            <person name="Sugano S."/>
            <person name="Sugiyama A."/>
            <person name="Sun R."/>
            <person name="Suzuki Y."/>
            <person name="Takenaka M."/>
            <person name="Takezawa D."/>
            <person name="Tomogane H."/>
            <person name="Tsuzuki M."/>
            <person name="Ueda T."/>
            <person name="Umeda M."/>
            <person name="Ward J."/>
            <person name="Watanabe Y."/>
            <person name="Yazaki K."/>
            <person name="Yokoyama R."/>
            <person name="Yoshitake Y."/>
            <person name="Yotsui I."/>
            <person name="Zachgo S."/>
            <person name="Schmutz J."/>
        </authorList>
    </citation>
    <scope>NUCLEOTIDE SEQUENCE [LARGE SCALE GENOMIC DNA]</scope>
    <source>
        <strain evidence="3">cv. B-3</strain>
    </source>
</reference>
<keyword evidence="1" id="KW-0812">Transmembrane</keyword>
<organism evidence="2 3">
    <name type="scientific">Brassica campestris</name>
    <name type="common">Field mustard</name>
    <dbReference type="NCBI Taxonomy" id="3711"/>
    <lineage>
        <taxon>Eukaryota</taxon>
        <taxon>Viridiplantae</taxon>
        <taxon>Streptophyta</taxon>
        <taxon>Embryophyta</taxon>
        <taxon>Tracheophyta</taxon>
        <taxon>Spermatophyta</taxon>
        <taxon>Magnoliopsida</taxon>
        <taxon>eudicotyledons</taxon>
        <taxon>Gunneridae</taxon>
        <taxon>Pentapetalae</taxon>
        <taxon>rosids</taxon>
        <taxon>malvids</taxon>
        <taxon>Brassicales</taxon>
        <taxon>Brassicaceae</taxon>
        <taxon>Brassiceae</taxon>
        <taxon>Brassica</taxon>
    </lineage>
</organism>